<dbReference type="EMBL" id="BQNB010011059">
    <property type="protein sequence ID" value="GJS85568.1"/>
    <property type="molecule type" value="Genomic_DNA"/>
</dbReference>
<accession>A0ABQ4Z9L3</accession>
<reference evidence="1" key="2">
    <citation type="submission" date="2022-01" db="EMBL/GenBank/DDBJ databases">
        <authorList>
            <person name="Yamashiro T."/>
            <person name="Shiraishi A."/>
            <person name="Satake H."/>
            <person name="Nakayama K."/>
        </authorList>
    </citation>
    <scope>NUCLEOTIDE SEQUENCE</scope>
</reference>
<evidence type="ECO:0000313" key="1">
    <source>
        <dbReference type="EMBL" id="GJS85568.1"/>
    </source>
</evidence>
<evidence type="ECO:0000313" key="2">
    <source>
        <dbReference type="Proteomes" id="UP001151760"/>
    </source>
</evidence>
<reference evidence="1" key="1">
    <citation type="journal article" date="2022" name="Int. J. Mol. Sci.">
        <title>Draft Genome of Tanacetum Coccineum: Genomic Comparison of Closely Related Tanacetum-Family Plants.</title>
        <authorList>
            <person name="Yamashiro T."/>
            <person name="Shiraishi A."/>
            <person name="Nakayama K."/>
            <person name="Satake H."/>
        </authorList>
    </citation>
    <scope>NUCLEOTIDE SEQUENCE</scope>
</reference>
<protein>
    <submittedName>
        <fullName evidence="1">Uncharacterized protein</fullName>
    </submittedName>
</protein>
<gene>
    <name evidence="1" type="ORF">Tco_0752109</name>
</gene>
<keyword evidence="2" id="KW-1185">Reference proteome</keyword>
<organism evidence="1 2">
    <name type="scientific">Tanacetum coccineum</name>
    <dbReference type="NCBI Taxonomy" id="301880"/>
    <lineage>
        <taxon>Eukaryota</taxon>
        <taxon>Viridiplantae</taxon>
        <taxon>Streptophyta</taxon>
        <taxon>Embryophyta</taxon>
        <taxon>Tracheophyta</taxon>
        <taxon>Spermatophyta</taxon>
        <taxon>Magnoliopsida</taxon>
        <taxon>eudicotyledons</taxon>
        <taxon>Gunneridae</taxon>
        <taxon>Pentapetalae</taxon>
        <taxon>asterids</taxon>
        <taxon>campanulids</taxon>
        <taxon>Asterales</taxon>
        <taxon>Asteraceae</taxon>
        <taxon>Asteroideae</taxon>
        <taxon>Anthemideae</taxon>
        <taxon>Anthemidinae</taxon>
        <taxon>Tanacetum</taxon>
    </lineage>
</organism>
<name>A0ABQ4Z9L3_9ASTR</name>
<proteinExistence type="predicted"/>
<sequence length="144" mass="16617">MYSLRLSLANGNLNDRSLALVLPRLRFYSFLLLYDLINQITGLSVRQTGLEVTYSNRNESRSQVYHKSMVRIVVVEDGLRTLGESLESMDLETLICVPYFQFCNKNKLHVFIVSTSLAVRKQTLLLHTLWELHQWYALLHGSGL</sequence>
<dbReference type="Proteomes" id="UP001151760">
    <property type="component" value="Unassembled WGS sequence"/>
</dbReference>
<comment type="caution">
    <text evidence="1">The sequence shown here is derived from an EMBL/GenBank/DDBJ whole genome shotgun (WGS) entry which is preliminary data.</text>
</comment>